<reference evidence="1 2" key="1">
    <citation type="submission" date="2021-06" db="EMBL/GenBank/DDBJ databases">
        <authorList>
            <person name="Palmer J.M."/>
        </authorList>
    </citation>
    <scope>NUCLEOTIDE SEQUENCE [LARGE SCALE GENOMIC DNA]</scope>
    <source>
        <strain evidence="2">if_2019</strain>
        <tissue evidence="1">Muscle</tissue>
    </source>
</reference>
<keyword evidence="2" id="KW-1185">Reference proteome</keyword>
<accession>A0ABV0V5V5</accession>
<evidence type="ECO:0000313" key="1">
    <source>
        <dbReference type="EMBL" id="MEQ2252374.1"/>
    </source>
</evidence>
<organism evidence="1 2">
    <name type="scientific">Ilyodon furcidens</name>
    <name type="common">goldbreast splitfin</name>
    <dbReference type="NCBI Taxonomy" id="33524"/>
    <lineage>
        <taxon>Eukaryota</taxon>
        <taxon>Metazoa</taxon>
        <taxon>Chordata</taxon>
        <taxon>Craniata</taxon>
        <taxon>Vertebrata</taxon>
        <taxon>Euteleostomi</taxon>
        <taxon>Actinopterygii</taxon>
        <taxon>Neopterygii</taxon>
        <taxon>Teleostei</taxon>
        <taxon>Neoteleostei</taxon>
        <taxon>Acanthomorphata</taxon>
        <taxon>Ovalentaria</taxon>
        <taxon>Atherinomorphae</taxon>
        <taxon>Cyprinodontiformes</taxon>
        <taxon>Goodeidae</taxon>
        <taxon>Ilyodon</taxon>
    </lineage>
</organism>
<sequence length="112" mass="12404">MCLYVLICISITHERVIAKVPHMLAQHQPPQPGALCLFLALRHAWALLLWQEECFSRAPTLPYSLSLTHTLSHTHTDTLPTSSADSLSHACLLNEAADSDVNTYRGGWTHCG</sequence>
<protein>
    <submittedName>
        <fullName evidence="1">Uncharacterized protein</fullName>
    </submittedName>
</protein>
<comment type="caution">
    <text evidence="1">The sequence shown here is derived from an EMBL/GenBank/DDBJ whole genome shotgun (WGS) entry which is preliminary data.</text>
</comment>
<evidence type="ECO:0000313" key="2">
    <source>
        <dbReference type="Proteomes" id="UP001482620"/>
    </source>
</evidence>
<dbReference type="EMBL" id="JAHRIQ010094921">
    <property type="protein sequence ID" value="MEQ2252374.1"/>
    <property type="molecule type" value="Genomic_DNA"/>
</dbReference>
<dbReference type="Proteomes" id="UP001482620">
    <property type="component" value="Unassembled WGS sequence"/>
</dbReference>
<gene>
    <name evidence="1" type="ORF">ILYODFUR_021167</name>
</gene>
<proteinExistence type="predicted"/>
<name>A0ABV0V5V5_9TELE</name>